<dbReference type="InterPro" id="IPR052048">
    <property type="entry name" value="ST_Response_Regulator"/>
</dbReference>
<dbReference type="AlphaFoldDB" id="A0A2M7FY41"/>
<dbReference type="InterPro" id="IPR011006">
    <property type="entry name" value="CheY-like_superfamily"/>
</dbReference>
<evidence type="ECO:0000256" key="1">
    <source>
        <dbReference type="PROSITE-ProRule" id="PRU00169"/>
    </source>
</evidence>
<feature type="modified residue" description="4-aspartylphosphate" evidence="1">
    <location>
        <position position="56"/>
    </location>
</feature>
<reference evidence="3 4" key="1">
    <citation type="submission" date="2017-09" db="EMBL/GenBank/DDBJ databases">
        <title>Depth-based differentiation of microbial function through sediment-hosted aquifers and enrichment of novel symbionts in the deep terrestrial subsurface.</title>
        <authorList>
            <person name="Probst A.J."/>
            <person name="Ladd B."/>
            <person name="Jarett J.K."/>
            <person name="Geller-Mcgrath D.E."/>
            <person name="Sieber C.M."/>
            <person name="Emerson J.B."/>
            <person name="Anantharaman K."/>
            <person name="Thomas B.C."/>
            <person name="Malmstrom R."/>
            <person name="Stieglmeier M."/>
            <person name="Klingl A."/>
            <person name="Woyke T."/>
            <person name="Ryan C.M."/>
            <person name="Banfield J.F."/>
        </authorList>
    </citation>
    <scope>NUCLEOTIDE SEQUENCE [LARGE SCALE GENOMIC DNA]</scope>
    <source>
        <strain evidence="3">CG17_big_fil_post_rev_8_21_14_2_50_48_46</strain>
    </source>
</reference>
<comment type="caution">
    <text evidence="3">The sequence shown here is derived from an EMBL/GenBank/DDBJ whole genome shotgun (WGS) entry which is preliminary data.</text>
</comment>
<dbReference type="Gene3D" id="3.40.50.2300">
    <property type="match status" value="1"/>
</dbReference>
<dbReference type="Pfam" id="PF00072">
    <property type="entry name" value="Response_reg"/>
    <property type="match status" value="1"/>
</dbReference>
<organism evidence="3 4">
    <name type="scientific">bacterium (Candidatus Blackallbacteria) CG17_big_fil_post_rev_8_21_14_2_50_48_46</name>
    <dbReference type="NCBI Taxonomy" id="2014261"/>
    <lineage>
        <taxon>Bacteria</taxon>
        <taxon>Candidatus Blackallbacteria</taxon>
    </lineage>
</organism>
<feature type="domain" description="Response regulatory" evidence="2">
    <location>
        <begin position="3"/>
        <end position="129"/>
    </location>
</feature>
<evidence type="ECO:0000313" key="3">
    <source>
        <dbReference type="EMBL" id="PIW14092.1"/>
    </source>
</evidence>
<evidence type="ECO:0000259" key="2">
    <source>
        <dbReference type="PROSITE" id="PS50110"/>
    </source>
</evidence>
<dbReference type="PROSITE" id="PS50110">
    <property type="entry name" value="RESPONSE_REGULATORY"/>
    <property type="match status" value="1"/>
</dbReference>
<dbReference type="GO" id="GO:0000160">
    <property type="term" value="P:phosphorelay signal transduction system"/>
    <property type="evidence" value="ECO:0007669"/>
    <property type="project" value="InterPro"/>
</dbReference>
<dbReference type="EMBL" id="PFFQ01000064">
    <property type="protein sequence ID" value="PIW14092.1"/>
    <property type="molecule type" value="Genomic_DNA"/>
</dbReference>
<accession>A0A2M7FY41</accession>
<dbReference type="Proteomes" id="UP000231019">
    <property type="component" value="Unassembled WGS sequence"/>
</dbReference>
<sequence length="133" mass="14597">MASIMIVDDSSVTRKVIKKHIGSGPYAGLNLIEAADGEQALETFKGGARPDVVLSDWNMPKMNGLEFVKKLREYESSIGTEADKKVKIIMITTEGTIDKVTEAMESGVNEYIVKPFTADTLNKTLKKVLPLHV</sequence>
<dbReference type="PANTHER" id="PTHR43228:SF1">
    <property type="entry name" value="TWO-COMPONENT RESPONSE REGULATOR ARR22"/>
    <property type="match status" value="1"/>
</dbReference>
<name>A0A2M7FY41_9BACT</name>
<dbReference type="SMART" id="SM00448">
    <property type="entry name" value="REC"/>
    <property type="match status" value="1"/>
</dbReference>
<dbReference type="PANTHER" id="PTHR43228">
    <property type="entry name" value="TWO-COMPONENT RESPONSE REGULATOR"/>
    <property type="match status" value="1"/>
</dbReference>
<protein>
    <recommendedName>
        <fullName evidence="2">Response regulatory domain-containing protein</fullName>
    </recommendedName>
</protein>
<dbReference type="InterPro" id="IPR001789">
    <property type="entry name" value="Sig_transdc_resp-reg_receiver"/>
</dbReference>
<keyword evidence="1" id="KW-0597">Phosphoprotein</keyword>
<evidence type="ECO:0000313" key="4">
    <source>
        <dbReference type="Proteomes" id="UP000231019"/>
    </source>
</evidence>
<proteinExistence type="predicted"/>
<dbReference type="SUPFAM" id="SSF52172">
    <property type="entry name" value="CheY-like"/>
    <property type="match status" value="1"/>
</dbReference>
<gene>
    <name evidence="3" type="ORF">COW36_22860</name>
</gene>